<feature type="chain" id="PRO_5008786798" description="SUEL-type lectin domain-containing protein" evidence="2">
    <location>
        <begin position="29"/>
        <end position="418"/>
    </location>
</feature>
<evidence type="ECO:0000313" key="4">
    <source>
        <dbReference type="EnsemblMetazoa" id="CapteP211542"/>
    </source>
</evidence>
<evidence type="ECO:0000313" key="5">
    <source>
        <dbReference type="Proteomes" id="UP000014760"/>
    </source>
</evidence>
<dbReference type="EMBL" id="KB310812">
    <property type="protein sequence ID" value="ELT90704.1"/>
    <property type="molecule type" value="Genomic_DNA"/>
</dbReference>
<feature type="signal peptide" evidence="2">
    <location>
        <begin position="1"/>
        <end position="28"/>
    </location>
</feature>
<dbReference type="EMBL" id="AMQN01014214">
    <property type="status" value="NOT_ANNOTATED_CDS"/>
    <property type="molecule type" value="Genomic_DNA"/>
</dbReference>
<evidence type="ECO:0000313" key="3">
    <source>
        <dbReference type="EMBL" id="ELT90704.1"/>
    </source>
</evidence>
<dbReference type="EnsemblMetazoa" id="CapteT211542">
    <property type="protein sequence ID" value="CapteP211542"/>
    <property type="gene ID" value="CapteG211542"/>
</dbReference>
<keyword evidence="1" id="KW-1133">Transmembrane helix</keyword>
<dbReference type="Proteomes" id="UP000014760">
    <property type="component" value="Unassembled WGS sequence"/>
</dbReference>
<dbReference type="InterPro" id="IPR043159">
    <property type="entry name" value="Lectin_gal-bd_sf"/>
</dbReference>
<reference evidence="3 5" key="2">
    <citation type="journal article" date="2013" name="Nature">
        <title>Insights into bilaterian evolution from three spiralian genomes.</title>
        <authorList>
            <person name="Simakov O."/>
            <person name="Marletaz F."/>
            <person name="Cho S.J."/>
            <person name="Edsinger-Gonzales E."/>
            <person name="Havlak P."/>
            <person name="Hellsten U."/>
            <person name="Kuo D.H."/>
            <person name="Larsson T."/>
            <person name="Lv J."/>
            <person name="Arendt D."/>
            <person name="Savage R."/>
            <person name="Osoegawa K."/>
            <person name="de Jong P."/>
            <person name="Grimwood J."/>
            <person name="Chapman J.A."/>
            <person name="Shapiro H."/>
            <person name="Aerts A."/>
            <person name="Otillar R.P."/>
            <person name="Terry A.Y."/>
            <person name="Boore J.L."/>
            <person name="Grigoriev I.V."/>
            <person name="Lindberg D.R."/>
            <person name="Seaver E.C."/>
            <person name="Weisblat D.A."/>
            <person name="Putnam N.H."/>
            <person name="Rokhsar D.S."/>
        </authorList>
    </citation>
    <scope>NUCLEOTIDE SEQUENCE</scope>
    <source>
        <strain evidence="3 5">I ESC-2004</strain>
    </source>
</reference>
<keyword evidence="1" id="KW-0812">Transmembrane</keyword>
<sequence length="418" mass="45992">MGEIIPLIWKCLCAIGLISVMLVSPASALQISEVTSTEVCAHEDYTSQCQYDEILVITKATYGHIRQGRCARRDLGHFGCFTDVTSYMESVCSEQRSCTISMKEVVKHNVVPDCADGLATLMEVSHVCVTGQPSVDVCSTVAAVASERYFFSKQAMKEHCPSPGYVTLQAKPGQQVKVNIILLDNGNDQQEIGGVVEDGIEHAYEISTNTDGRLVGQYTSKTNSITLVIGEAQHTHIIAFQGTGCTNIETPHNSILGRNGDNLVVRCPHTEQVWNLKCIGTRWIGAVGTCEIPTAEPPIIQIAKDNEYEDNSYKRTQDLEIISKELIIGIIVSATILLCCLVFVVGYFCSKGMKRKYLPNKDYEKCEMVAVDGTMARILKADNGQTWQSTMHPTMTRNDHVPVVAMDRDFLAVNANNI</sequence>
<gene>
    <name evidence="3" type="ORF">CAPTEDRAFT_211542</name>
</gene>
<dbReference type="Gene3D" id="2.60.120.740">
    <property type="match status" value="1"/>
</dbReference>
<organism evidence="3">
    <name type="scientific">Capitella teleta</name>
    <name type="common">Polychaete worm</name>
    <dbReference type="NCBI Taxonomy" id="283909"/>
    <lineage>
        <taxon>Eukaryota</taxon>
        <taxon>Metazoa</taxon>
        <taxon>Spiralia</taxon>
        <taxon>Lophotrochozoa</taxon>
        <taxon>Annelida</taxon>
        <taxon>Polychaeta</taxon>
        <taxon>Sedentaria</taxon>
        <taxon>Scolecida</taxon>
        <taxon>Capitellidae</taxon>
        <taxon>Capitella</taxon>
    </lineage>
</organism>
<evidence type="ECO:0000256" key="1">
    <source>
        <dbReference type="SAM" id="Phobius"/>
    </source>
</evidence>
<reference evidence="4" key="3">
    <citation type="submission" date="2015-06" db="UniProtKB">
        <authorList>
            <consortium name="EnsemblMetazoa"/>
        </authorList>
    </citation>
    <scope>IDENTIFICATION</scope>
</reference>
<reference evidence="5" key="1">
    <citation type="submission" date="2012-12" db="EMBL/GenBank/DDBJ databases">
        <authorList>
            <person name="Hellsten U."/>
            <person name="Grimwood J."/>
            <person name="Chapman J.A."/>
            <person name="Shapiro H."/>
            <person name="Aerts A."/>
            <person name="Otillar R.P."/>
            <person name="Terry A.Y."/>
            <person name="Boore J.L."/>
            <person name="Simakov O."/>
            <person name="Marletaz F."/>
            <person name="Cho S.-J."/>
            <person name="Edsinger-Gonzales E."/>
            <person name="Havlak P."/>
            <person name="Kuo D.-H."/>
            <person name="Larsson T."/>
            <person name="Lv J."/>
            <person name="Arendt D."/>
            <person name="Savage R."/>
            <person name="Osoegawa K."/>
            <person name="de Jong P."/>
            <person name="Lindberg D.R."/>
            <person name="Seaver E.C."/>
            <person name="Weisblat D.A."/>
            <person name="Putnam N.H."/>
            <person name="Grigoriev I.V."/>
            <person name="Rokhsar D.S."/>
        </authorList>
    </citation>
    <scope>NUCLEOTIDE SEQUENCE</scope>
    <source>
        <strain evidence="5">I ESC-2004</strain>
    </source>
</reference>
<evidence type="ECO:0008006" key="6">
    <source>
        <dbReference type="Google" id="ProtNLM"/>
    </source>
</evidence>
<keyword evidence="5" id="KW-1185">Reference proteome</keyword>
<proteinExistence type="predicted"/>
<keyword evidence="1" id="KW-0472">Membrane</keyword>
<dbReference type="HOGENOM" id="CLU_029488_3_0_1"/>
<keyword evidence="2" id="KW-0732">Signal</keyword>
<protein>
    <recommendedName>
        <fullName evidence="6">SUEL-type lectin domain-containing protein</fullName>
    </recommendedName>
</protein>
<accession>R7TAH1</accession>
<name>R7TAH1_CAPTE</name>
<dbReference type="AlphaFoldDB" id="R7TAH1"/>
<dbReference type="PANTHER" id="PTHR46780">
    <property type="entry name" value="PROTEIN EVA-1"/>
    <property type="match status" value="1"/>
</dbReference>
<evidence type="ECO:0000256" key="2">
    <source>
        <dbReference type="SAM" id="SignalP"/>
    </source>
</evidence>
<feature type="transmembrane region" description="Helical" evidence="1">
    <location>
        <begin position="326"/>
        <end position="349"/>
    </location>
</feature>